<organism evidence="1 2">
    <name type="scientific">Trifolium medium</name>
    <dbReference type="NCBI Taxonomy" id="97028"/>
    <lineage>
        <taxon>Eukaryota</taxon>
        <taxon>Viridiplantae</taxon>
        <taxon>Streptophyta</taxon>
        <taxon>Embryophyta</taxon>
        <taxon>Tracheophyta</taxon>
        <taxon>Spermatophyta</taxon>
        <taxon>Magnoliopsida</taxon>
        <taxon>eudicotyledons</taxon>
        <taxon>Gunneridae</taxon>
        <taxon>Pentapetalae</taxon>
        <taxon>rosids</taxon>
        <taxon>fabids</taxon>
        <taxon>Fabales</taxon>
        <taxon>Fabaceae</taxon>
        <taxon>Papilionoideae</taxon>
        <taxon>50 kb inversion clade</taxon>
        <taxon>NPAAA clade</taxon>
        <taxon>Hologalegina</taxon>
        <taxon>IRL clade</taxon>
        <taxon>Trifolieae</taxon>
        <taxon>Trifolium</taxon>
    </lineage>
</organism>
<protein>
    <submittedName>
        <fullName evidence="1">Uncharacterized protein</fullName>
    </submittedName>
</protein>
<dbReference type="AlphaFoldDB" id="A0A392PI30"/>
<evidence type="ECO:0000313" key="1">
    <source>
        <dbReference type="EMBL" id="MCI11139.1"/>
    </source>
</evidence>
<comment type="caution">
    <text evidence="1">The sequence shown here is derived from an EMBL/GenBank/DDBJ whole genome shotgun (WGS) entry which is preliminary data.</text>
</comment>
<reference evidence="1 2" key="1">
    <citation type="journal article" date="2018" name="Front. Plant Sci.">
        <title>Red Clover (Trifolium pratense) and Zigzag Clover (T. medium) - A Picture of Genomic Similarities and Differences.</title>
        <authorList>
            <person name="Dluhosova J."/>
            <person name="Istvanek J."/>
            <person name="Nedelnik J."/>
            <person name="Repkova J."/>
        </authorList>
    </citation>
    <scope>NUCLEOTIDE SEQUENCE [LARGE SCALE GENOMIC DNA]</scope>
    <source>
        <strain evidence="2">cv. 10/8</strain>
        <tissue evidence="1">Leaf</tissue>
    </source>
</reference>
<evidence type="ECO:0000313" key="2">
    <source>
        <dbReference type="Proteomes" id="UP000265520"/>
    </source>
</evidence>
<keyword evidence="2" id="KW-1185">Reference proteome</keyword>
<dbReference type="Proteomes" id="UP000265520">
    <property type="component" value="Unassembled WGS sequence"/>
</dbReference>
<dbReference type="EMBL" id="LXQA010078991">
    <property type="protein sequence ID" value="MCI11139.1"/>
    <property type="molecule type" value="Genomic_DNA"/>
</dbReference>
<accession>A0A392PI30</accession>
<sequence length="54" mass="6439">MEEGRVKQAKYIVPAFLFLFQFHHFRWNCHGHHVQRGCHNLPFKSKLRGYEVGG</sequence>
<proteinExistence type="predicted"/>
<name>A0A392PI30_9FABA</name>